<accession>A0ABX3MUM2</accession>
<dbReference type="PRINTS" id="PR00049">
    <property type="entry name" value="WILMSTUMOUR"/>
</dbReference>
<organism evidence="1 2">
    <name type="scientific">Thioclava sediminum</name>
    <dbReference type="NCBI Taxonomy" id="1915319"/>
    <lineage>
        <taxon>Bacteria</taxon>
        <taxon>Pseudomonadati</taxon>
        <taxon>Pseudomonadota</taxon>
        <taxon>Alphaproteobacteria</taxon>
        <taxon>Rhodobacterales</taxon>
        <taxon>Paracoccaceae</taxon>
        <taxon>Thioclava</taxon>
    </lineage>
</organism>
<proteinExistence type="predicted"/>
<sequence length="126" mass="13425">MPEFPGLVARPADADLPAVPELPPALLLPPPFPPLFPPPLPPPFPPPLPPPLPFLAKAASAPVKWLVATGATTKLAATRATIEVFLRRMRPSSFVARNTVSARLASKVGKKAAAFAKCARLRSKRR</sequence>
<evidence type="ECO:0000313" key="2">
    <source>
        <dbReference type="Proteomes" id="UP000190787"/>
    </source>
</evidence>
<gene>
    <name evidence="1" type="ORF">BMI91_16620</name>
</gene>
<dbReference type="EMBL" id="MPZV01000004">
    <property type="protein sequence ID" value="OOY23072.1"/>
    <property type="molecule type" value="Genomic_DNA"/>
</dbReference>
<protein>
    <submittedName>
        <fullName evidence="1">Uncharacterized protein</fullName>
    </submittedName>
</protein>
<reference evidence="1 2" key="1">
    <citation type="submission" date="2016-11" db="EMBL/GenBank/DDBJ databases">
        <title>A multilocus sequence analysis scheme for characterization of bacteria in the genus Thioclava.</title>
        <authorList>
            <person name="Liu Y."/>
            <person name="Shao Z."/>
        </authorList>
    </citation>
    <scope>NUCLEOTIDE SEQUENCE [LARGE SCALE GENOMIC DNA]</scope>
    <source>
        <strain evidence="1 2">TAW-CT134</strain>
    </source>
</reference>
<comment type="caution">
    <text evidence="1">The sequence shown here is derived from an EMBL/GenBank/DDBJ whole genome shotgun (WGS) entry which is preliminary data.</text>
</comment>
<evidence type="ECO:0000313" key="1">
    <source>
        <dbReference type="EMBL" id="OOY23072.1"/>
    </source>
</evidence>
<name>A0ABX3MUM2_9RHOB</name>
<dbReference type="Proteomes" id="UP000190787">
    <property type="component" value="Unassembled WGS sequence"/>
</dbReference>
<keyword evidence="2" id="KW-1185">Reference proteome</keyword>